<evidence type="ECO:0000313" key="5">
    <source>
        <dbReference type="Proteomes" id="UP001292094"/>
    </source>
</evidence>
<dbReference type="EMBL" id="JAWZYT010002523">
    <property type="protein sequence ID" value="KAK4303826.1"/>
    <property type="molecule type" value="Genomic_DNA"/>
</dbReference>
<dbReference type="Gene3D" id="1.10.10.10">
    <property type="entry name" value="Winged helix-like DNA-binding domain superfamily/Winged helix DNA-binding domain"/>
    <property type="match status" value="1"/>
</dbReference>
<dbReference type="Proteomes" id="UP001292094">
    <property type="component" value="Unassembled WGS sequence"/>
</dbReference>
<evidence type="ECO:0000313" key="3">
    <source>
        <dbReference type="EMBL" id="KAK4303826.1"/>
    </source>
</evidence>
<feature type="domain" description="Insertion element IS150 protein InsJ-like helix-turn-helix" evidence="2">
    <location>
        <begin position="15"/>
        <end position="65"/>
    </location>
</feature>
<proteinExistence type="predicted"/>
<dbReference type="InterPro" id="IPR036388">
    <property type="entry name" value="WH-like_DNA-bd_sf"/>
</dbReference>
<name>A0AAE1P9S2_9EUCA</name>
<dbReference type="GO" id="GO:0005634">
    <property type="term" value="C:nucleus"/>
    <property type="evidence" value="ECO:0007669"/>
    <property type="project" value="UniProtKB-SubCell"/>
</dbReference>
<organism evidence="3 5">
    <name type="scientific">Petrolisthes manimaculis</name>
    <dbReference type="NCBI Taxonomy" id="1843537"/>
    <lineage>
        <taxon>Eukaryota</taxon>
        <taxon>Metazoa</taxon>
        <taxon>Ecdysozoa</taxon>
        <taxon>Arthropoda</taxon>
        <taxon>Crustacea</taxon>
        <taxon>Multicrustacea</taxon>
        <taxon>Malacostraca</taxon>
        <taxon>Eumalacostraca</taxon>
        <taxon>Eucarida</taxon>
        <taxon>Decapoda</taxon>
        <taxon>Pleocyemata</taxon>
        <taxon>Anomura</taxon>
        <taxon>Galatheoidea</taxon>
        <taxon>Porcellanidae</taxon>
        <taxon>Petrolisthes</taxon>
    </lineage>
</organism>
<evidence type="ECO:0000259" key="2">
    <source>
        <dbReference type="Pfam" id="PF13518"/>
    </source>
</evidence>
<comment type="caution">
    <text evidence="3">The sequence shown here is derived from an EMBL/GenBank/DDBJ whole genome shotgun (WGS) entry which is preliminary data.</text>
</comment>
<dbReference type="InterPro" id="IPR055247">
    <property type="entry name" value="InsJ-like_HTH"/>
</dbReference>
<protein>
    <recommendedName>
        <fullName evidence="2">Insertion element IS150 protein InsJ-like helix-turn-helix domain-containing protein</fullName>
    </recommendedName>
</protein>
<dbReference type="Pfam" id="PF13518">
    <property type="entry name" value="HTH_28"/>
    <property type="match status" value="1"/>
</dbReference>
<dbReference type="AlphaFoldDB" id="A0AAE1P9S2"/>
<keyword evidence="5" id="KW-1185">Reference proteome</keyword>
<dbReference type="SUPFAM" id="SSF46689">
    <property type="entry name" value="Homeodomain-like"/>
    <property type="match status" value="1"/>
</dbReference>
<dbReference type="InterPro" id="IPR009057">
    <property type="entry name" value="Homeodomain-like_sf"/>
</dbReference>
<accession>A0AAE1P9S2</accession>
<comment type="subcellular location">
    <subcellularLocation>
        <location evidence="1">Nucleus</location>
    </subcellularLocation>
</comment>
<reference evidence="3" key="1">
    <citation type="submission" date="2023-11" db="EMBL/GenBank/DDBJ databases">
        <title>Genome assemblies of two species of porcelain crab, Petrolisthes cinctipes and Petrolisthes manimaculis (Anomura: Porcellanidae).</title>
        <authorList>
            <person name="Angst P."/>
        </authorList>
    </citation>
    <scope>NUCLEOTIDE SEQUENCE</scope>
    <source>
        <strain evidence="3">PB745_02</strain>
        <tissue evidence="3">Gill</tissue>
    </source>
</reference>
<dbReference type="EMBL" id="JAWZYT010001202">
    <property type="protein sequence ID" value="KAK4314644.1"/>
    <property type="molecule type" value="Genomic_DNA"/>
</dbReference>
<evidence type="ECO:0000313" key="4">
    <source>
        <dbReference type="EMBL" id="KAK4314644.1"/>
    </source>
</evidence>
<sequence length="120" mass="13420">MATGRANSVEVISDRGRIIGLWESGMPTRVFALTTGVSQRSVQRWIKRFEEEGLLHTKPRSGRPRVTTPVDDARILDAIEHQPLTSTVHHTLSFPVILAPPDDGSTRQIFNVISRPLKKI</sequence>
<gene>
    <name evidence="4" type="ORF">Pmani_014094</name>
    <name evidence="3" type="ORF">Pmani_024196</name>
</gene>
<evidence type="ECO:0000256" key="1">
    <source>
        <dbReference type="ARBA" id="ARBA00004123"/>
    </source>
</evidence>